<sequence length="113" mass="12545">MLGRRPRAATTSFIVLVAGEPNSIFVVTRFILVANSATARFKRVGDESRRLPNAKSDKNKLDDFLRKLLNENGFPLLKQTSECFNTYDGPGFNIIGHVPCISVCMPINATPYL</sequence>
<keyword evidence="2" id="KW-1185">Reference proteome</keyword>
<protein>
    <submittedName>
        <fullName evidence="1">Uncharacterized protein</fullName>
    </submittedName>
</protein>
<name>A0ABQ8J1K8_DERPT</name>
<evidence type="ECO:0000313" key="2">
    <source>
        <dbReference type="Proteomes" id="UP000887458"/>
    </source>
</evidence>
<reference evidence="1 2" key="1">
    <citation type="journal article" date="2018" name="J. Allergy Clin. Immunol.">
        <title>High-quality assembly of Dermatophagoides pteronyssinus genome and transcriptome reveals a wide range of novel allergens.</title>
        <authorList>
            <person name="Liu X.Y."/>
            <person name="Yang K.Y."/>
            <person name="Wang M.Q."/>
            <person name="Kwok J.S."/>
            <person name="Zeng X."/>
            <person name="Yang Z."/>
            <person name="Xiao X.J."/>
            <person name="Lau C.P."/>
            <person name="Li Y."/>
            <person name="Huang Z.M."/>
            <person name="Ba J.G."/>
            <person name="Yim A.K."/>
            <person name="Ouyang C.Y."/>
            <person name="Ngai S.M."/>
            <person name="Chan T.F."/>
            <person name="Leung E.L."/>
            <person name="Liu L."/>
            <person name="Liu Z.G."/>
            <person name="Tsui S.K."/>
        </authorList>
    </citation>
    <scope>NUCLEOTIDE SEQUENCE [LARGE SCALE GENOMIC DNA]</scope>
    <source>
        <strain evidence="1">Derp</strain>
    </source>
</reference>
<dbReference type="EMBL" id="NJHN03000095">
    <property type="protein sequence ID" value="KAH9416250.1"/>
    <property type="molecule type" value="Genomic_DNA"/>
</dbReference>
<gene>
    <name evidence="1" type="ORF">DERP_000749</name>
</gene>
<evidence type="ECO:0000313" key="1">
    <source>
        <dbReference type="EMBL" id="KAH9416250.1"/>
    </source>
</evidence>
<accession>A0ABQ8J1K8</accession>
<comment type="caution">
    <text evidence="1">The sequence shown here is derived from an EMBL/GenBank/DDBJ whole genome shotgun (WGS) entry which is preliminary data.</text>
</comment>
<organism evidence="1 2">
    <name type="scientific">Dermatophagoides pteronyssinus</name>
    <name type="common">European house dust mite</name>
    <dbReference type="NCBI Taxonomy" id="6956"/>
    <lineage>
        <taxon>Eukaryota</taxon>
        <taxon>Metazoa</taxon>
        <taxon>Ecdysozoa</taxon>
        <taxon>Arthropoda</taxon>
        <taxon>Chelicerata</taxon>
        <taxon>Arachnida</taxon>
        <taxon>Acari</taxon>
        <taxon>Acariformes</taxon>
        <taxon>Sarcoptiformes</taxon>
        <taxon>Astigmata</taxon>
        <taxon>Psoroptidia</taxon>
        <taxon>Analgoidea</taxon>
        <taxon>Pyroglyphidae</taxon>
        <taxon>Dermatophagoidinae</taxon>
        <taxon>Dermatophagoides</taxon>
    </lineage>
</organism>
<proteinExistence type="predicted"/>
<reference evidence="1 2" key="2">
    <citation type="journal article" date="2022" name="Mol. Biol. Evol.">
        <title>Comparative Genomics Reveals Insights into the Divergent Evolution of Astigmatic Mites and Household Pest Adaptations.</title>
        <authorList>
            <person name="Xiong Q."/>
            <person name="Wan A.T."/>
            <person name="Liu X."/>
            <person name="Fung C.S."/>
            <person name="Xiao X."/>
            <person name="Malainual N."/>
            <person name="Hou J."/>
            <person name="Wang L."/>
            <person name="Wang M."/>
            <person name="Yang K.Y."/>
            <person name="Cui Y."/>
            <person name="Leung E.L."/>
            <person name="Nong W."/>
            <person name="Shin S.K."/>
            <person name="Au S.W."/>
            <person name="Jeong K.Y."/>
            <person name="Chew F.T."/>
            <person name="Hui J.H."/>
            <person name="Leung T.F."/>
            <person name="Tungtrongchitr A."/>
            <person name="Zhong N."/>
            <person name="Liu Z."/>
            <person name="Tsui S.K."/>
        </authorList>
    </citation>
    <scope>NUCLEOTIDE SEQUENCE [LARGE SCALE GENOMIC DNA]</scope>
    <source>
        <strain evidence="1">Derp</strain>
    </source>
</reference>
<dbReference type="Proteomes" id="UP000887458">
    <property type="component" value="Unassembled WGS sequence"/>
</dbReference>